<dbReference type="EMBL" id="JAEMNX010000062">
    <property type="protein sequence ID" value="MBJ7540076.1"/>
    <property type="molecule type" value="Genomic_DNA"/>
</dbReference>
<protein>
    <recommendedName>
        <fullName evidence="1">Filamentous haemagglutinin FhaB/tRNA nuclease CdiA-like TPS domain-containing protein</fullName>
    </recommendedName>
</protein>
<organism evidence="2 3">
    <name type="scientific">Marinomonas transparens</name>
    <dbReference type="NCBI Taxonomy" id="2795388"/>
    <lineage>
        <taxon>Bacteria</taxon>
        <taxon>Pseudomonadati</taxon>
        <taxon>Pseudomonadota</taxon>
        <taxon>Gammaproteobacteria</taxon>
        <taxon>Oceanospirillales</taxon>
        <taxon>Oceanospirillaceae</taxon>
        <taxon>Marinomonas</taxon>
    </lineage>
</organism>
<dbReference type="NCBIfam" id="TIGR01731">
    <property type="entry name" value="fil_hemag_20aa"/>
    <property type="match status" value="15"/>
</dbReference>
<dbReference type="SUPFAM" id="SSF51126">
    <property type="entry name" value="Pectin lyase-like"/>
    <property type="match status" value="1"/>
</dbReference>
<name>A0A934JQI0_9GAMM</name>
<feature type="non-terminal residue" evidence="2">
    <location>
        <position position="749"/>
    </location>
</feature>
<dbReference type="RefSeq" id="WP_199470468.1">
    <property type="nucleotide sequence ID" value="NZ_JAEMNX010000062.1"/>
</dbReference>
<evidence type="ECO:0000259" key="1">
    <source>
        <dbReference type="Pfam" id="PF05860"/>
    </source>
</evidence>
<dbReference type="InterPro" id="IPR010069">
    <property type="entry name" value="CdiA_FHA1_rpt"/>
</dbReference>
<feature type="domain" description="Filamentous haemagglutinin FhaB/tRNA nuclease CdiA-like TPS" evidence="1">
    <location>
        <begin position="1"/>
        <end position="128"/>
    </location>
</feature>
<proteinExistence type="predicted"/>
<dbReference type="Gene3D" id="2.160.20.10">
    <property type="entry name" value="Single-stranded right-handed beta-helix, Pectin lyase-like"/>
    <property type="match status" value="1"/>
</dbReference>
<dbReference type="InterPro" id="IPR008638">
    <property type="entry name" value="FhaB/CdiA-like_TPS"/>
</dbReference>
<dbReference type="InterPro" id="IPR011050">
    <property type="entry name" value="Pectin_lyase_fold/virulence"/>
</dbReference>
<dbReference type="Proteomes" id="UP000628710">
    <property type="component" value="Unassembled WGS sequence"/>
</dbReference>
<reference evidence="2" key="1">
    <citation type="submission" date="2020-12" db="EMBL/GenBank/DDBJ databases">
        <title>Marinomonas arctica sp. nov., a psychrotolerant bacterium isolated from the Arctic.</title>
        <authorList>
            <person name="Zhang Y."/>
        </authorList>
    </citation>
    <scope>NUCLEOTIDE SEQUENCE</scope>
    <source>
        <strain evidence="2">C1424</strain>
    </source>
</reference>
<sequence>TGASVFDAFGNLSGFDVSRGDVDITGLGFNDTDTDEVDILARSVSLNAEMWANQATIITGDNLIDYQDKSVTARSTGEKEGFSLDVAAIGGMYANRIRLIGTEKGLGVNLNGVISATESMVLDSQGNLVNKGSLSGKQLTVSAKNINNTGELLGDNISLAATDLTNTGSKGNIQATDTINIDLQGDLINQSGAKIQTPDGLLAINANTITNQSTMAANQLSIRAAQLNNQTESGTIYGTDNVDLTLTGQLNNSDNALIQSDNQFIINANGDITNSNATLASIGSATIKAQNLINSGKVQAQNGQLVLEATQNIDNQGRIQGEGLIITANALSNQTTSGKLVSTQDLILTTEANIINQDSALIHAGNALNVTSTHGDLINTNGTIQAVDSTKITTQNLTSSGTILAQDSALTIDTGTLDNQGTMVANGLVINAAELNNSTANGQLYSTDSIDLTILGSIQNSNSALIHADSNVVIDAEGNLTNTLATIEALNSTKVEAQNVSSSGTILAQDSELTIDTATLDNQGGLSGNGIVINASELNNSTANGKIFSTDNVDLNIKGDVTNIDGALVHANTDVTLDAEGNLTNTNATIEAINATNIDAQNVSSSGTILAQNGALTFGTQGQLVNKVDNQGVLEGKGIEINATELNNSTVNGKMFSTDKVALTVTGDVTNSDGALVHADTDVTLDADGNLTNTDSTIEAINATKVNAENVTSSGTILAQDSSLTIDTAKLDNQGALAGNGIVINASEL</sequence>
<accession>A0A934JQI0</accession>
<comment type="caution">
    <text evidence="2">The sequence shown here is derived from an EMBL/GenBank/DDBJ whole genome shotgun (WGS) entry which is preliminary data.</text>
</comment>
<dbReference type="Pfam" id="PF05860">
    <property type="entry name" value="TPS"/>
    <property type="match status" value="1"/>
</dbReference>
<gene>
    <name evidence="2" type="ORF">I8J31_20630</name>
</gene>
<feature type="non-terminal residue" evidence="2">
    <location>
        <position position="1"/>
    </location>
</feature>
<evidence type="ECO:0000313" key="2">
    <source>
        <dbReference type="EMBL" id="MBJ7540076.1"/>
    </source>
</evidence>
<evidence type="ECO:0000313" key="3">
    <source>
        <dbReference type="Proteomes" id="UP000628710"/>
    </source>
</evidence>
<dbReference type="AlphaFoldDB" id="A0A934JQI0"/>
<dbReference type="InterPro" id="IPR012334">
    <property type="entry name" value="Pectin_lyas_fold"/>
</dbReference>
<keyword evidence="3" id="KW-1185">Reference proteome</keyword>